<feature type="region of interest" description="Disordered" evidence="1">
    <location>
        <begin position="304"/>
        <end position="325"/>
    </location>
</feature>
<evidence type="ECO:0000313" key="2">
    <source>
        <dbReference type="EMBL" id="KAJ7226738.1"/>
    </source>
</evidence>
<evidence type="ECO:0000256" key="1">
    <source>
        <dbReference type="SAM" id="MobiDB-lite"/>
    </source>
</evidence>
<keyword evidence="3" id="KW-1185">Reference proteome</keyword>
<comment type="caution">
    <text evidence="2">The sequence shown here is derived from an EMBL/GenBank/DDBJ whole genome shotgun (WGS) entry which is preliminary data.</text>
</comment>
<name>A0AAD7E3G1_9AGAR</name>
<dbReference type="EMBL" id="JARJCW010000003">
    <property type="protein sequence ID" value="KAJ7226738.1"/>
    <property type="molecule type" value="Genomic_DNA"/>
</dbReference>
<protein>
    <submittedName>
        <fullName evidence="2">Uncharacterized protein</fullName>
    </submittedName>
</protein>
<dbReference type="Proteomes" id="UP001219525">
    <property type="component" value="Unassembled WGS sequence"/>
</dbReference>
<proteinExistence type="predicted"/>
<accession>A0AAD7E3G1</accession>
<feature type="compositionally biased region" description="Basic and acidic residues" evidence="1">
    <location>
        <begin position="304"/>
        <end position="314"/>
    </location>
</feature>
<evidence type="ECO:0000313" key="3">
    <source>
        <dbReference type="Proteomes" id="UP001219525"/>
    </source>
</evidence>
<gene>
    <name evidence="2" type="ORF">GGX14DRAFT_385543</name>
</gene>
<feature type="compositionally biased region" description="Basic residues" evidence="1">
    <location>
        <begin position="203"/>
        <end position="214"/>
    </location>
</feature>
<dbReference type="AlphaFoldDB" id="A0AAD7E3G1"/>
<sequence length="452" mass="49753">MPVGVTAATVVEVIWCNVWPAWASANRHGRGAARHVHRGAAEAARAEDKGERAARRTDERTLRVPTHWPPKPADDSEAICVQRTSGMVQSREATSCEFQPRRPEGRRLRDVSDSRWCGVSCENVRRWVVTSKMSRCRQGCERDGIVSFSRNWYFRSMSTGGGEARARAARTCGGRGAAVLASAGLGRRRCGADGQPNGGGGGPRRRRGRAGRRRHSAPLALLDVLCKTVRVFLPVPGKRARTLTQRDTWGEVNWGTAVLGSPAYRADVDLFLPLQVDWLFLDWETARIAAARFYEHRPRRACRPRDCAAPDQKQKRPRRWRGASVVSQRRRPRVERYADAAAARAFQVKCRFAFAFAGAARGAAGDGGSGVGCGGGWGEERRGRQPNILVGPSQSYFVWSSACGLRRPKRTGAWETAVDQECMHLMDAQAVGGAKQEVLVLVVDVQKSAASW</sequence>
<feature type="region of interest" description="Disordered" evidence="1">
    <location>
        <begin position="40"/>
        <end position="75"/>
    </location>
</feature>
<organism evidence="2 3">
    <name type="scientific">Mycena pura</name>
    <dbReference type="NCBI Taxonomy" id="153505"/>
    <lineage>
        <taxon>Eukaryota</taxon>
        <taxon>Fungi</taxon>
        <taxon>Dikarya</taxon>
        <taxon>Basidiomycota</taxon>
        <taxon>Agaricomycotina</taxon>
        <taxon>Agaricomycetes</taxon>
        <taxon>Agaricomycetidae</taxon>
        <taxon>Agaricales</taxon>
        <taxon>Marasmiineae</taxon>
        <taxon>Mycenaceae</taxon>
        <taxon>Mycena</taxon>
    </lineage>
</organism>
<feature type="compositionally biased region" description="Basic and acidic residues" evidence="1">
    <location>
        <begin position="44"/>
        <end position="62"/>
    </location>
</feature>
<feature type="region of interest" description="Disordered" evidence="1">
    <location>
        <begin position="189"/>
        <end position="214"/>
    </location>
</feature>
<reference evidence="2" key="1">
    <citation type="submission" date="2023-03" db="EMBL/GenBank/DDBJ databases">
        <title>Massive genome expansion in bonnet fungi (Mycena s.s.) driven by repeated elements and novel gene families across ecological guilds.</title>
        <authorList>
            <consortium name="Lawrence Berkeley National Laboratory"/>
            <person name="Harder C.B."/>
            <person name="Miyauchi S."/>
            <person name="Viragh M."/>
            <person name="Kuo A."/>
            <person name="Thoen E."/>
            <person name="Andreopoulos B."/>
            <person name="Lu D."/>
            <person name="Skrede I."/>
            <person name="Drula E."/>
            <person name="Henrissat B."/>
            <person name="Morin E."/>
            <person name="Kohler A."/>
            <person name="Barry K."/>
            <person name="LaButti K."/>
            <person name="Morin E."/>
            <person name="Salamov A."/>
            <person name="Lipzen A."/>
            <person name="Mereny Z."/>
            <person name="Hegedus B."/>
            <person name="Baldrian P."/>
            <person name="Stursova M."/>
            <person name="Weitz H."/>
            <person name="Taylor A."/>
            <person name="Grigoriev I.V."/>
            <person name="Nagy L.G."/>
            <person name="Martin F."/>
            <person name="Kauserud H."/>
        </authorList>
    </citation>
    <scope>NUCLEOTIDE SEQUENCE</scope>
    <source>
        <strain evidence="2">9144</strain>
    </source>
</reference>